<dbReference type="RefSeq" id="WP_136368201.1">
    <property type="nucleotide sequence ID" value="NZ_SSOB01000002.1"/>
</dbReference>
<dbReference type="GO" id="GO:0008168">
    <property type="term" value="F:methyltransferase activity"/>
    <property type="evidence" value="ECO:0007669"/>
    <property type="project" value="UniProtKB-KW"/>
</dbReference>
<dbReference type="PANTHER" id="PTHR42942">
    <property type="entry name" value="6-O-METHYLGUANINE DNA METHYLTRANSFERASE"/>
    <property type="match status" value="1"/>
</dbReference>
<proteinExistence type="predicted"/>
<feature type="region of interest" description="Disordered" evidence="2">
    <location>
        <begin position="100"/>
        <end position="120"/>
    </location>
</feature>
<evidence type="ECO:0000256" key="1">
    <source>
        <dbReference type="ARBA" id="ARBA00022763"/>
    </source>
</evidence>
<sequence length="120" mass="13311">MQPFTQRVISVIRSIPPGRVMSYGQVAAAAGSPRAARQVVRILHSSSEKHGLPWHRVVNKLGEVAIQEEEGRYTQRVLLEGEGVEFGLGGRIDLEEYAHIPELESEPEPDEVDTDPDDIL</sequence>
<dbReference type="SUPFAM" id="SSF46767">
    <property type="entry name" value="Methylated DNA-protein cysteine methyltransferase, C-terminal domain"/>
    <property type="match status" value="1"/>
</dbReference>
<protein>
    <submittedName>
        <fullName evidence="4">DNA methyltransferase</fullName>
    </submittedName>
</protein>
<keyword evidence="1" id="KW-0227">DNA damage</keyword>
<dbReference type="EMBL" id="SSOB01000002">
    <property type="protein sequence ID" value="THF84199.1"/>
    <property type="molecule type" value="Genomic_DNA"/>
</dbReference>
<evidence type="ECO:0000313" key="4">
    <source>
        <dbReference type="EMBL" id="THF84199.1"/>
    </source>
</evidence>
<dbReference type="InterPro" id="IPR036388">
    <property type="entry name" value="WH-like_DNA-bd_sf"/>
</dbReference>
<evidence type="ECO:0000259" key="3">
    <source>
        <dbReference type="Pfam" id="PF01035"/>
    </source>
</evidence>
<dbReference type="Gene3D" id="1.10.10.10">
    <property type="entry name" value="Winged helix-like DNA-binding domain superfamily/Winged helix DNA-binding domain"/>
    <property type="match status" value="1"/>
</dbReference>
<dbReference type="CDD" id="cd06445">
    <property type="entry name" value="ATase"/>
    <property type="match status" value="1"/>
</dbReference>
<feature type="compositionally biased region" description="Acidic residues" evidence="2">
    <location>
        <begin position="103"/>
        <end position="120"/>
    </location>
</feature>
<organism evidence="4 5">
    <name type="scientific">Cohnella fermenti</name>
    <dbReference type="NCBI Taxonomy" id="2565925"/>
    <lineage>
        <taxon>Bacteria</taxon>
        <taxon>Bacillati</taxon>
        <taxon>Bacillota</taxon>
        <taxon>Bacilli</taxon>
        <taxon>Bacillales</taxon>
        <taxon>Paenibacillaceae</taxon>
        <taxon>Cohnella</taxon>
    </lineage>
</organism>
<dbReference type="PANTHER" id="PTHR42942:SF1">
    <property type="entry name" value="ALKYLTRANSFERASE-LIKE PROTEIN 1"/>
    <property type="match status" value="1"/>
</dbReference>
<dbReference type="GO" id="GO:0032259">
    <property type="term" value="P:methylation"/>
    <property type="evidence" value="ECO:0007669"/>
    <property type="project" value="UniProtKB-KW"/>
</dbReference>
<comment type="caution">
    <text evidence="4">The sequence shown here is derived from an EMBL/GenBank/DDBJ whole genome shotgun (WGS) entry which is preliminary data.</text>
</comment>
<name>A0A4V3WGG6_9BACL</name>
<gene>
    <name evidence="4" type="ORF">E6C55_02570</name>
</gene>
<dbReference type="Pfam" id="PF01035">
    <property type="entry name" value="DNA_binding_1"/>
    <property type="match status" value="1"/>
</dbReference>
<accession>A0A4V3WGG6</accession>
<keyword evidence="4" id="KW-0489">Methyltransferase</keyword>
<dbReference type="InterPro" id="IPR014048">
    <property type="entry name" value="MethylDNA_cys_MeTrfase_DNA-bd"/>
</dbReference>
<evidence type="ECO:0000256" key="2">
    <source>
        <dbReference type="SAM" id="MobiDB-lite"/>
    </source>
</evidence>
<dbReference type="OrthoDB" id="9789813at2"/>
<keyword evidence="5" id="KW-1185">Reference proteome</keyword>
<keyword evidence="4" id="KW-0808">Transferase</keyword>
<dbReference type="InterPro" id="IPR036217">
    <property type="entry name" value="MethylDNA_cys_MeTrfase_DNAb"/>
</dbReference>
<dbReference type="AlphaFoldDB" id="A0A4V3WGG6"/>
<dbReference type="Proteomes" id="UP000310636">
    <property type="component" value="Unassembled WGS sequence"/>
</dbReference>
<feature type="domain" description="Methylated-DNA-[protein]-cysteine S-methyltransferase DNA binding" evidence="3">
    <location>
        <begin position="3"/>
        <end position="84"/>
    </location>
</feature>
<dbReference type="InterPro" id="IPR052520">
    <property type="entry name" value="ATL_DNA_repair"/>
</dbReference>
<reference evidence="4 5" key="1">
    <citation type="submission" date="2019-04" db="EMBL/GenBank/DDBJ databases">
        <title>Cohnella sp. nov. isolated from preserved vegetables.</title>
        <authorList>
            <person name="Lin S.-Y."/>
            <person name="Hung M.-H."/>
            <person name="Young C.-C."/>
        </authorList>
    </citation>
    <scope>NUCLEOTIDE SEQUENCE [LARGE SCALE GENOMIC DNA]</scope>
    <source>
        <strain evidence="4 5">CC-MHH1044</strain>
    </source>
</reference>
<evidence type="ECO:0000313" key="5">
    <source>
        <dbReference type="Proteomes" id="UP000310636"/>
    </source>
</evidence>
<dbReference type="GO" id="GO:0006281">
    <property type="term" value="P:DNA repair"/>
    <property type="evidence" value="ECO:0007669"/>
    <property type="project" value="InterPro"/>
</dbReference>